<feature type="region of interest" description="Disordered" evidence="1">
    <location>
        <begin position="1"/>
        <end position="31"/>
    </location>
</feature>
<sequence length="76" mass="8351">ERRERSRFGVPNNYSNYGVGSSSRSTSLPSMKRISDDRANQTLRTISEFSAPRPGVHVATQSIVLQNVNGVSTVVK</sequence>
<evidence type="ECO:0000313" key="2">
    <source>
        <dbReference type="Proteomes" id="UP000887569"/>
    </source>
</evidence>
<dbReference type="WBParaSite" id="PgR001X_g146_t03">
    <property type="protein sequence ID" value="PgR001X_g146_t03"/>
    <property type="gene ID" value="PgR001X_g146"/>
</dbReference>
<evidence type="ECO:0000256" key="1">
    <source>
        <dbReference type="SAM" id="MobiDB-lite"/>
    </source>
</evidence>
<dbReference type="Proteomes" id="UP000887569">
    <property type="component" value="Unplaced"/>
</dbReference>
<dbReference type="AlphaFoldDB" id="A0A915A9A4"/>
<reference evidence="3" key="1">
    <citation type="submission" date="2022-11" db="UniProtKB">
        <authorList>
            <consortium name="WormBaseParasite"/>
        </authorList>
    </citation>
    <scope>IDENTIFICATION</scope>
</reference>
<organism evidence="2 3">
    <name type="scientific">Parascaris univalens</name>
    <name type="common">Nematode worm</name>
    <dbReference type="NCBI Taxonomy" id="6257"/>
    <lineage>
        <taxon>Eukaryota</taxon>
        <taxon>Metazoa</taxon>
        <taxon>Ecdysozoa</taxon>
        <taxon>Nematoda</taxon>
        <taxon>Chromadorea</taxon>
        <taxon>Rhabditida</taxon>
        <taxon>Spirurina</taxon>
        <taxon>Ascaridomorpha</taxon>
        <taxon>Ascaridoidea</taxon>
        <taxon>Ascarididae</taxon>
        <taxon>Parascaris</taxon>
    </lineage>
</organism>
<accession>A0A915A9A4</accession>
<protein>
    <submittedName>
        <fullName evidence="3">Succinate dehydrogenase [ubiquinone] cytochrome b small subunit</fullName>
    </submittedName>
</protein>
<proteinExistence type="predicted"/>
<name>A0A915A9A4_PARUN</name>
<evidence type="ECO:0000313" key="3">
    <source>
        <dbReference type="WBParaSite" id="PgR001X_g146_t03"/>
    </source>
</evidence>
<feature type="compositionally biased region" description="Low complexity" evidence="1">
    <location>
        <begin position="21"/>
        <end position="30"/>
    </location>
</feature>
<keyword evidence="2" id="KW-1185">Reference proteome</keyword>